<evidence type="ECO:0000313" key="4">
    <source>
        <dbReference type="Proteomes" id="UP001494902"/>
    </source>
</evidence>
<accession>A0ABV1K9Z8</accession>
<dbReference type="InterPro" id="IPR027417">
    <property type="entry name" value="P-loop_NTPase"/>
</dbReference>
<evidence type="ECO:0000313" key="3">
    <source>
        <dbReference type="EMBL" id="MEQ3550986.1"/>
    </source>
</evidence>
<dbReference type="NCBIfam" id="TIGR03819">
    <property type="entry name" value="heli_sec_ATPase"/>
    <property type="match status" value="1"/>
</dbReference>
<sequence length="385" mass="39771">MNPLVERVRSRLADSGGETGPAAVAAAVRAESGGVASDLDVLAALRTLRQEFAGAGPLDALLRDPATTDVLVTAPDAVWVDRGAGPQRCDVAFPDEAAVRRLAQRLALAAGRRLDDASPCVDGWLADAGVRLHAVLPPVSAAGTAISLRVLRPAHHDLAALRRSGTLDATGEALLRAVVAARLAVLVSGGTGSGKTTLLNALLGAADPGERLITVEDAEELRPRHPHVVRLVARPPNIEGAGGVPLRELVRQALRMRPDRLVVGEVRGAEVCDLLAAMNTGHDGGACTVHANSVREIPARMRALAGLGGMSPSALDGQLAAAVQVVLQMGRRPGAGRVLEAIGVLCRDGDGSPRVEPAWTRDAGAGPGREHLLDLLRERGVGAPC</sequence>
<dbReference type="PANTHER" id="PTHR30486:SF6">
    <property type="entry name" value="TYPE IV PILUS RETRACTATION ATPASE PILT"/>
    <property type="match status" value="1"/>
</dbReference>
<dbReference type="Pfam" id="PF00437">
    <property type="entry name" value="T2SSE"/>
    <property type="match status" value="1"/>
</dbReference>
<dbReference type="Gene3D" id="3.40.50.300">
    <property type="entry name" value="P-loop containing nucleotide triphosphate hydrolases"/>
    <property type="match status" value="1"/>
</dbReference>
<dbReference type="InterPro" id="IPR022399">
    <property type="entry name" value="TadA-like_ATPase"/>
</dbReference>
<dbReference type="RefSeq" id="WP_349298064.1">
    <property type="nucleotide sequence ID" value="NZ_JBEDNQ010000004.1"/>
</dbReference>
<evidence type="ECO:0000259" key="2">
    <source>
        <dbReference type="Pfam" id="PF00437"/>
    </source>
</evidence>
<keyword evidence="4" id="KW-1185">Reference proteome</keyword>
<protein>
    <submittedName>
        <fullName evidence="3">TadA family conjugal transfer-associated ATPase</fullName>
    </submittedName>
</protein>
<comment type="similarity">
    <text evidence="1">Belongs to the GSP E family.</text>
</comment>
<evidence type="ECO:0000256" key="1">
    <source>
        <dbReference type="ARBA" id="ARBA00006611"/>
    </source>
</evidence>
<dbReference type="PANTHER" id="PTHR30486">
    <property type="entry name" value="TWITCHING MOTILITY PROTEIN PILT"/>
    <property type="match status" value="1"/>
</dbReference>
<organism evidence="3 4">
    <name type="scientific">Pseudonocardia nematodicida</name>
    <dbReference type="NCBI Taxonomy" id="1206997"/>
    <lineage>
        <taxon>Bacteria</taxon>
        <taxon>Bacillati</taxon>
        <taxon>Actinomycetota</taxon>
        <taxon>Actinomycetes</taxon>
        <taxon>Pseudonocardiales</taxon>
        <taxon>Pseudonocardiaceae</taxon>
        <taxon>Pseudonocardia</taxon>
    </lineage>
</organism>
<dbReference type="SUPFAM" id="SSF52540">
    <property type="entry name" value="P-loop containing nucleoside triphosphate hydrolases"/>
    <property type="match status" value="1"/>
</dbReference>
<dbReference type="InterPro" id="IPR001482">
    <property type="entry name" value="T2SS/T4SS_dom"/>
</dbReference>
<comment type="caution">
    <text evidence="3">The sequence shown here is derived from an EMBL/GenBank/DDBJ whole genome shotgun (WGS) entry which is preliminary data.</text>
</comment>
<reference evidence="3 4" key="1">
    <citation type="submission" date="2024-03" db="EMBL/GenBank/DDBJ databases">
        <title>Draft genome sequence of Pseudonocardia nematodicida JCM 31783.</title>
        <authorList>
            <person name="Butdee W."/>
            <person name="Duangmal K."/>
        </authorList>
    </citation>
    <scope>NUCLEOTIDE SEQUENCE [LARGE SCALE GENOMIC DNA]</scope>
    <source>
        <strain evidence="3 4">JCM 31783</strain>
    </source>
</reference>
<dbReference type="InterPro" id="IPR050921">
    <property type="entry name" value="T4SS_GSP_E_ATPase"/>
</dbReference>
<gene>
    <name evidence="3" type="ORF">WIS52_10920</name>
</gene>
<dbReference type="CDD" id="cd01130">
    <property type="entry name" value="VirB11-like_ATPase"/>
    <property type="match status" value="1"/>
</dbReference>
<dbReference type="EMBL" id="JBEDNQ010000004">
    <property type="protein sequence ID" value="MEQ3550986.1"/>
    <property type="molecule type" value="Genomic_DNA"/>
</dbReference>
<name>A0ABV1K9Z8_9PSEU</name>
<feature type="domain" description="Bacterial type II secretion system protein E" evidence="2">
    <location>
        <begin position="54"/>
        <end position="327"/>
    </location>
</feature>
<proteinExistence type="inferred from homology"/>
<dbReference type="Gene3D" id="3.30.450.380">
    <property type="match status" value="1"/>
</dbReference>
<dbReference type="Proteomes" id="UP001494902">
    <property type="component" value="Unassembled WGS sequence"/>
</dbReference>